<comment type="caution">
    <text evidence="2">The sequence shown here is derived from an EMBL/GenBank/DDBJ whole genome shotgun (WGS) entry which is preliminary data.</text>
</comment>
<keyword evidence="1" id="KW-0472">Membrane</keyword>
<gene>
    <name evidence="2" type="ORF">LNL84_09360</name>
</gene>
<proteinExistence type="predicted"/>
<reference evidence="2" key="1">
    <citation type="submission" date="2021-11" db="EMBL/GenBank/DDBJ databases">
        <title>Vibrio ZSDE26 sp. nov. and Vibrio ZSDZ34 sp. nov., isolated from coastal seawater in Qingdao.</title>
        <authorList>
            <person name="Zhang P."/>
        </authorList>
    </citation>
    <scope>NUCLEOTIDE SEQUENCE</scope>
    <source>
        <strain evidence="2">ZSDZ34</strain>
    </source>
</reference>
<keyword evidence="1" id="KW-0812">Transmembrane</keyword>
<keyword evidence="3" id="KW-1185">Reference proteome</keyword>
<dbReference type="EMBL" id="JAJNNZ010000006">
    <property type="protein sequence ID" value="MCJ2377041.1"/>
    <property type="molecule type" value="Genomic_DNA"/>
</dbReference>
<feature type="transmembrane region" description="Helical" evidence="1">
    <location>
        <begin position="29"/>
        <end position="48"/>
    </location>
</feature>
<protein>
    <submittedName>
        <fullName evidence="2">Uncharacterized protein</fullName>
    </submittedName>
</protein>
<evidence type="ECO:0000313" key="3">
    <source>
        <dbReference type="Proteomes" id="UP001139488"/>
    </source>
</evidence>
<dbReference type="AlphaFoldDB" id="A0A9X1WB18"/>
<dbReference type="RefSeq" id="WP_244356973.1">
    <property type="nucleotide sequence ID" value="NZ_JAJNNZ010000006.1"/>
</dbReference>
<sequence>MNTTSTVGSAETFQRIDRKHKTLARETMSFMKMASILGLPLLLAGLVWI</sequence>
<evidence type="ECO:0000256" key="1">
    <source>
        <dbReference type="SAM" id="Phobius"/>
    </source>
</evidence>
<dbReference type="Proteomes" id="UP001139488">
    <property type="component" value="Unassembled WGS sequence"/>
</dbReference>
<name>A0A9X1WB18_9VIBR</name>
<evidence type="ECO:0000313" key="2">
    <source>
        <dbReference type="EMBL" id="MCJ2377041.1"/>
    </source>
</evidence>
<organism evidence="2 3">
    <name type="scientific">Vibrio gelatinilyticus</name>
    <dbReference type="NCBI Taxonomy" id="2893468"/>
    <lineage>
        <taxon>Bacteria</taxon>
        <taxon>Pseudomonadati</taxon>
        <taxon>Pseudomonadota</taxon>
        <taxon>Gammaproteobacteria</taxon>
        <taxon>Vibrionales</taxon>
        <taxon>Vibrionaceae</taxon>
        <taxon>Vibrio</taxon>
    </lineage>
</organism>
<keyword evidence="1" id="KW-1133">Transmembrane helix</keyword>
<accession>A0A9X1WB18</accession>